<dbReference type="InterPro" id="IPR056475">
    <property type="entry name" value="GBD_Hemicentin/VWA7"/>
</dbReference>
<feature type="domain" description="Ig-like" evidence="10">
    <location>
        <begin position="2139"/>
        <end position="2221"/>
    </location>
</feature>
<dbReference type="Gene3D" id="2.60.40.10">
    <property type="entry name" value="Immunoglobulins"/>
    <property type="match status" value="26"/>
</dbReference>
<keyword evidence="2" id="KW-0964">Secreted</keyword>
<dbReference type="Proteomes" id="UP001292094">
    <property type="component" value="Unassembled WGS sequence"/>
</dbReference>
<dbReference type="PROSITE" id="PS50835">
    <property type="entry name" value="IG_LIKE"/>
    <property type="match status" value="26"/>
</dbReference>
<keyword evidence="5" id="KW-1015">Disulfide bond</keyword>
<evidence type="ECO:0000259" key="10">
    <source>
        <dbReference type="PROSITE" id="PS50835"/>
    </source>
</evidence>
<dbReference type="SMART" id="SM00409">
    <property type="entry name" value="IG"/>
    <property type="match status" value="26"/>
</dbReference>
<dbReference type="SUPFAM" id="SSF53300">
    <property type="entry name" value="vWA-like"/>
    <property type="match status" value="1"/>
</dbReference>
<comment type="caution">
    <text evidence="11">The sequence shown here is derived from an EMBL/GenBank/DDBJ whole genome shotgun (WGS) entry which is preliminary data.</text>
</comment>
<accession>A0AAE1U7U4</accession>
<dbReference type="InterPro" id="IPR013098">
    <property type="entry name" value="Ig_I-set"/>
</dbReference>
<dbReference type="CDD" id="cd00198">
    <property type="entry name" value="vWFA"/>
    <property type="match status" value="1"/>
</dbReference>
<feature type="domain" description="Ig-like" evidence="10">
    <location>
        <begin position="1348"/>
        <end position="1432"/>
    </location>
</feature>
<keyword evidence="6" id="KW-0325">Glycoprotein</keyword>
<evidence type="ECO:0000256" key="7">
    <source>
        <dbReference type="ARBA" id="ARBA00023319"/>
    </source>
</evidence>
<feature type="domain" description="Ig-like" evidence="10">
    <location>
        <begin position="1441"/>
        <end position="1535"/>
    </location>
</feature>
<feature type="domain" description="Ig-like" evidence="10">
    <location>
        <begin position="986"/>
        <end position="1073"/>
    </location>
</feature>
<feature type="domain" description="Ig-like" evidence="10">
    <location>
        <begin position="1258"/>
        <end position="1345"/>
    </location>
</feature>
<feature type="signal peptide" evidence="9">
    <location>
        <begin position="1"/>
        <end position="27"/>
    </location>
</feature>
<dbReference type="Pfam" id="PF13927">
    <property type="entry name" value="Ig_3"/>
    <property type="match status" value="4"/>
</dbReference>
<dbReference type="InterPro" id="IPR003599">
    <property type="entry name" value="Ig_sub"/>
</dbReference>
<keyword evidence="4" id="KW-0677">Repeat</keyword>
<dbReference type="PANTHER" id="PTHR12231:SF253">
    <property type="entry name" value="DPR-INTERACTING PROTEIN ETA, ISOFORM B-RELATED"/>
    <property type="match status" value="1"/>
</dbReference>
<dbReference type="InterPro" id="IPR013106">
    <property type="entry name" value="Ig_V-set"/>
</dbReference>
<dbReference type="Pfam" id="PF23560">
    <property type="entry name" value="GBD_Hemicentin"/>
    <property type="match status" value="1"/>
</dbReference>
<evidence type="ECO:0000256" key="9">
    <source>
        <dbReference type="SAM" id="SignalP"/>
    </source>
</evidence>
<dbReference type="FunFam" id="2.60.40.10:FF:000503">
    <property type="entry name" value="Hemicentin 1"/>
    <property type="match status" value="2"/>
</dbReference>
<evidence type="ECO:0000256" key="6">
    <source>
        <dbReference type="ARBA" id="ARBA00023180"/>
    </source>
</evidence>
<feature type="domain" description="Ig-like" evidence="10">
    <location>
        <begin position="2509"/>
        <end position="2601"/>
    </location>
</feature>
<feature type="domain" description="Ig-like" evidence="10">
    <location>
        <begin position="1825"/>
        <end position="1928"/>
    </location>
</feature>
<feature type="domain" description="Ig-like" evidence="10">
    <location>
        <begin position="1730"/>
        <end position="1821"/>
    </location>
</feature>
<organism evidence="11 12">
    <name type="scientific">Petrolisthes manimaculis</name>
    <dbReference type="NCBI Taxonomy" id="1843537"/>
    <lineage>
        <taxon>Eukaryota</taxon>
        <taxon>Metazoa</taxon>
        <taxon>Ecdysozoa</taxon>
        <taxon>Arthropoda</taxon>
        <taxon>Crustacea</taxon>
        <taxon>Multicrustacea</taxon>
        <taxon>Malacostraca</taxon>
        <taxon>Eumalacostraca</taxon>
        <taxon>Eucarida</taxon>
        <taxon>Decapoda</taxon>
        <taxon>Pleocyemata</taxon>
        <taxon>Anomura</taxon>
        <taxon>Galatheoidea</taxon>
        <taxon>Porcellanidae</taxon>
        <taxon>Petrolisthes</taxon>
    </lineage>
</organism>
<comment type="subcellular location">
    <subcellularLocation>
        <location evidence="1">Secreted</location>
    </subcellularLocation>
</comment>
<dbReference type="EMBL" id="JAWZYT010001564">
    <property type="protein sequence ID" value="KAK4311031.1"/>
    <property type="molecule type" value="Genomic_DNA"/>
</dbReference>
<feature type="domain" description="Ig-like" evidence="10">
    <location>
        <begin position="2605"/>
        <end position="2692"/>
    </location>
</feature>
<dbReference type="InterPro" id="IPR007110">
    <property type="entry name" value="Ig-like_dom"/>
</dbReference>
<dbReference type="InterPro" id="IPR036465">
    <property type="entry name" value="vWFA_dom_sf"/>
</dbReference>
<dbReference type="GO" id="GO:0043005">
    <property type="term" value="C:neuron projection"/>
    <property type="evidence" value="ECO:0007669"/>
    <property type="project" value="TreeGrafter"/>
</dbReference>
<feature type="domain" description="Ig-like" evidence="10">
    <location>
        <begin position="1540"/>
        <end position="1625"/>
    </location>
</feature>
<evidence type="ECO:0000256" key="5">
    <source>
        <dbReference type="ARBA" id="ARBA00023157"/>
    </source>
</evidence>
<dbReference type="SMART" id="SM00406">
    <property type="entry name" value="IGv"/>
    <property type="match status" value="5"/>
</dbReference>
<feature type="domain" description="Ig-like" evidence="10">
    <location>
        <begin position="515"/>
        <end position="597"/>
    </location>
</feature>
<dbReference type="InterPro" id="IPR056861">
    <property type="entry name" value="HMCN1-like_VWA"/>
</dbReference>
<keyword evidence="7" id="KW-0393">Immunoglobulin domain</keyword>
<gene>
    <name evidence="11" type="ORF">Pmani_017446</name>
</gene>
<keyword evidence="12" id="KW-1185">Reference proteome</keyword>
<feature type="domain" description="Ig-like" evidence="10">
    <location>
        <begin position="2321"/>
        <end position="2411"/>
    </location>
</feature>
<evidence type="ECO:0000256" key="2">
    <source>
        <dbReference type="ARBA" id="ARBA00022525"/>
    </source>
</evidence>
<dbReference type="InterPro" id="IPR013783">
    <property type="entry name" value="Ig-like_fold"/>
</dbReference>
<dbReference type="GO" id="GO:0032991">
    <property type="term" value="C:protein-containing complex"/>
    <property type="evidence" value="ECO:0007669"/>
    <property type="project" value="UniProtKB-ARBA"/>
</dbReference>
<feature type="chain" id="PRO_5042283451" description="Ig-like domain-containing protein" evidence="9">
    <location>
        <begin position="28"/>
        <end position="3015"/>
    </location>
</feature>
<sequence length="3015" mass="327557">MAEKCTLGLVSVMVLLVLLCCVPEGQTNNNSNRKGFTGLPNGDSREVDLSSYPSETLINNDERIRRQTRYYNSPGDEDTEEDDVVDRLLEASSIRLASSSLGAEFSRGYIDLGQRDPVEEGAVSLAFVFDITGSMNDDIVQVIDGAGRILSTVLEKFERPIHNFVFIPFHDPVVGPVTVTTDPREFQASLRRSQLDIHSGGDCPEMALLAIKQAVEVSLPSSYVYVFTDARAKDYHLLDEVLRIIERKQTQVVFVMTGDCGNHTHPGFQAFETIASTSSGQLFQLDKSDVKEVLSFVRVSLEARKVNLFSVDRESDGPGEENLPLLVDPTLKQFTISVSGQKPKIEIVGPEGETVGEPEGVENLLTLENVKIVGVKEPPPGRYNISVGSESKYTVRATGLSSLNFKHGFSLKPTINFKETYHHPMRGGTNYLLVQPVDATEFGELSRLQLLSLDGEVLEDLPLTRLEGPGHVYNASTFTAPDHPFNIKLFGHDEHGFQFERISPTAVSSELPSKPEVSAESHVSGHHGHRTVITCHVQTLVPFTLHWQRDGSDITRPQTYPQSAEVEYVVERAHSYDEGQYTCVATNIAGSTSANISLDVKEPPPHLYTRPSISLVPTRPAVLNCSVTSTVPYNLTWSRYVEQGKVQDFFGRMETIGKFVDVRELEGYRVLANNSLVLEEVTRDHKGWFRCTAMNEGGRVSREIEVGVVETPVVSVVPGRMPFRTGDNITLSCDVYGSPLPTLTWRRGNTILTEDGRGRIRVDRGGLYLHLHHARREDEGSYFCHASNSAGSAQSEGRLRYTEAPQVRATREDILVAIGDTAVLECHVTGIPPPDVHWLKDGTIDVTPLSFIQMDGPQLRITGVEETDAGQYTCMATNMVGTAQAEMYLRIGRPPTVVTAPSDTRVEIGASGLLVCYGSGEPQPTIHWYRDDGTPLPPHLVPDNDGNLRITAIQVEDEGGYTCVIENRYGRRELHASLILTGFLAPVIDGPPNLHVPALLGSHVALPCVVVEGRPTPQLAWLHRGQPITPDSGIVVRADGSLSIPAIRMRDEGEYQCVVTNLAGSSSRTLNLTILVPPRAKSGQAIEEVEVTEGALAKLKCPVRANPRPEFSWYKDGRPLSGDQRRVRVVRGGVVIIRQVEESDAGTYVCTATNLVGNTTIPVVLNVLVPPSIRRNTESYTVNNGEKLDIPCESSGRPQPSVSWARRQDRKLMWDNTLLDGTLRLVGSAEAEGEYDCVAVNDAGSAKRSVIVQLSKLPKISPTGHETLTVEAGQDIKLPCEVEGLPTPRVTWQKERHLITTSDDLRPEPGYLLLHGTQPDTAGQYICTATNIAGTATKAFTVHVNYAPIVTEEEQVWPEQSVVEGGQFTLPCPAHARPHPRRDWTKDGEQLVTEAGLSISTGGSVEVERATPVHGGHYRCTLTNTLGRAHINYDVRILVPPRVASQLDTSIPQVVEGDEVAINCPVDAVPIPTIKWFKDGVSILSTKDRADMTHIIIEENGQTLHILDATIDDQGLYRCVAWNDAGETEMTVPLEVLVPPQFTQFFHVPEVTLKLGQYLHLDCGVNGDPEPQVVWKHNGVVLTDDDIGIGGQHVIVASAGIRNAGFYTCVAKNAAGTASRNFTVTVLMAPTLEENEGESAGKRGLVAAVSGEDSHLRCGITGSPIPTLSWTKDELPLRQWSDLEYSITDDYQVLTLHQVDPHYSGLYLCSGANALGETQRQFNVSVLSPPSMGESGDEDVVEELSVVVGDDITLSCPVNGFPPPSITWLRGGRALVSAPPYRVHPAPHLLQLSGVTQEEAGDYTCLATNRAGAAEKQFDLRIIVPARIVAPGNERESAETQPQQEVMVDMPFSLYCPVTGSPTPHITWTKDDAPLVDLTGVGLSGQHVSVVDEGKRLLVAGASVRDSGNYTCTAANHAGSDSAVYQVSVLVPPLISVDETETLHSSVEGEKVVLECEVEGEPGPRVVWEQDGVALSDLQLPSVSIQDTLLTSNDEVTITKSEVHMESVGEQHAGTYTCLASSPAGSDQLSYIVRVATAPRLEEDWADGDDSSTNVITTHVNRPAVLSCRVHANPDPQIFWFKNTDPVDEMNSNMVISGDGRELRIIATDVDDAGNYTCLAVNEAGDIFLNFTLDVHVPPRLSGEVEEEVRVAVGDEATLVCPVYATPSPSILWMKDSDILPQSFISLEPQRLVVNNVSREDGGRYTCLATNEAGTLEQDFSLHVLVPPQLGDLEDPVIARAIVVNRPVTLSCLITADPPPSFTWLKDGEPLSSFTWTLDSTRRHLSLGRVKPEDAGNYTCVATNPAGTTTLTTTLSVLSPPTWDPESDYEEDVTGVAGGVTSLHCDVTALPPPSLLWLRDGHVISYDSPNINLTLNDKVLVLSDVEESDGGRYVCVASNAAGTVEYEFQLTVHAPPSLTYHPLYNHTVVVNRATTLDCPVEGTPDPEVKWLVGEREVMNSGKYVRLSPSGRQLHLLRVLESMGGPVVCSAVNPAGHLVTEYNLEVLVPPSLIPMPPMLRATVMEGDTLRLFCRAAGNPLPQVMWVVGEEQVLDAGEDEGGRMVHEGGQTLEVKTARAEHQGSYTCLATNTAGSAQETFTVQVLIPPMIEEPESGTRIDVAESANVVLSCPTLAQPHPEVTWFKNGEDLKSGRDPFLHVTGGGEQLRFLRVLASHAGNYTCLATNPAGQDALTYHLQVQVPPVIIEDSGENPLGETVGVVGGNIDLECYTLGSPMPSLTWTKDNQSIETGRRVSLEEVGQVLKVTDARVEDAGRYTCKAASSAGATSRDFVVVIHSPPRIVPPAEREVEAVAGRSLVLTCEAESSLTPARTWLRHGRPLSPFTNPNIQVRGGGQEMEIVRVRESDGGEYTCIVLSTAGQDLLMYTVVVQVPARIERANVRERVSGVAGKSLELVCEAAGSPPPTITWTHASTLITPDHPHYQILEDTRRLKIQEVEVGDEGIITCAAHNTAGKDSLNFTLNVLVAPHVPADGVTDIRVREGESVVLQCPVAATPGE</sequence>
<dbReference type="SMART" id="SM00408">
    <property type="entry name" value="IGc2"/>
    <property type="match status" value="26"/>
</dbReference>
<evidence type="ECO:0000256" key="8">
    <source>
        <dbReference type="SAM" id="MobiDB-lite"/>
    </source>
</evidence>
<feature type="domain" description="Ig-like" evidence="10">
    <location>
        <begin position="2039"/>
        <end position="2134"/>
    </location>
</feature>
<reference evidence="11" key="1">
    <citation type="submission" date="2023-11" db="EMBL/GenBank/DDBJ databases">
        <title>Genome assemblies of two species of porcelain crab, Petrolisthes cinctipes and Petrolisthes manimaculis (Anomura: Porcellanidae).</title>
        <authorList>
            <person name="Angst P."/>
        </authorList>
    </citation>
    <scope>NUCLEOTIDE SEQUENCE</scope>
    <source>
        <strain evidence="11">PB745_02</strain>
        <tissue evidence="11">Gill</tissue>
    </source>
</reference>
<feature type="domain" description="Ig-like" evidence="10">
    <location>
        <begin position="2700"/>
        <end position="2792"/>
    </location>
</feature>
<feature type="domain" description="Ig-like" evidence="10">
    <location>
        <begin position="2797"/>
        <end position="2872"/>
    </location>
</feature>
<feature type="domain" description="Ig-like" evidence="10">
    <location>
        <begin position="2416"/>
        <end position="2504"/>
    </location>
</feature>
<feature type="domain" description="Ig-like" evidence="10">
    <location>
        <begin position="1630"/>
        <end position="1725"/>
    </location>
</feature>
<feature type="domain" description="Ig-like" evidence="10">
    <location>
        <begin position="1932"/>
        <end position="2030"/>
    </location>
</feature>
<evidence type="ECO:0000256" key="3">
    <source>
        <dbReference type="ARBA" id="ARBA00022729"/>
    </source>
</evidence>
<feature type="region of interest" description="Disordered" evidence="8">
    <location>
        <begin position="63"/>
        <end position="82"/>
    </location>
</feature>
<dbReference type="Pfam" id="PF07679">
    <property type="entry name" value="I-set"/>
    <property type="match status" value="21"/>
</dbReference>
<dbReference type="FunFam" id="2.60.40.10:FF:000032">
    <property type="entry name" value="palladin isoform X1"/>
    <property type="match status" value="6"/>
</dbReference>
<dbReference type="PANTHER" id="PTHR12231">
    <property type="entry name" value="CTX-RELATED TYPE I TRANSMEMBRANE PROTEIN"/>
    <property type="match status" value="1"/>
</dbReference>
<protein>
    <recommendedName>
        <fullName evidence="10">Ig-like domain-containing protein</fullName>
    </recommendedName>
</protein>
<proteinExistence type="predicted"/>
<feature type="domain" description="Ig-like" evidence="10">
    <location>
        <begin position="805"/>
        <end position="890"/>
    </location>
</feature>
<keyword evidence="3 9" id="KW-0732">Signal</keyword>
<dbReference type="FunFam" id="2.60.40.10:FF:000130">
    <property type="entry name" value="Hemicentin 1"/>
    <property type="match status" value="4"/>
</dbReference>
<dbReference type="GO" id="GO:0005576">
    <property type="term" value="C:extracellular region"/>
    <property type="evidence" value="ECO:0007669"/>
    <property type="project" value="UniProtKB-SubCell"/>
</dbReference>
<evidence type="ECO:0000313" key="12">
    <source>
        <dbReference type="Proteomes" id="UP001292094"/>
    </source>
</evidence>
<evidence type="ECO:0000256" key="1">
    <source>
        <dbReference type="ARBA" id="ARBA00004613"/>
    </source>
</evidence>
<feature type="region of interest" description="Disordered" evidence="8">
    <location>
        <begin position="30"/>
        <end position="49"/>
    </location>
</feature>
<dbReference type="SUPFAM" id="SSF48726">
    <property type="entry name" value="Immunoglobulin"/>
    <property type="match status" value="26"/>
</dbReference>
<feature type="domain" description="Ig-like" evidence="10">
    <location>
        <begin position="712"/>
        <end position="800"/>
    </location>
</feature>
<dbReference type="CDD" id="cd00096">
    <property type="entry name" value="Ig"/>
    <property type="match status" value="4"/>
</dbReference>
<evidence type="ECO:0000256" key="4">
    <source>
        <dbReference type="ARBA" id="ARBA00022737"/>
    </source>
</evidence>
<name>A0AAE1U7U4_9EUCA</name>
<dbReference type="InterPro" id="IPR003598">
    <property type="entry name" value="Ig_sub2"/>
</dbReference>
<dbReference type="Gene3D" id="3.40.50.410">
    <property type="entry name" value="von Willebrand factor, type A domain"/>
    <property type="match status" value="1"/>
</dbReference>
<dbReference type="Pfam" id="PF25106">
    <property type="entry name" value="VWA_4"/>
    <property type="match status" value="1"/>
</dbReference>
<evidence type="ECO:0000313" key="11">
    <source>
        <dbReference type="EMBL" id="KAK4311031.1"/>
    </source>
</evidence>
<feature type="domain" description="Ig-like" evidence="10">
    <location>
        <begin position="605"/>
        <end position="707"/>
    </location>
</feature>
<feature type="domain" description="Ig-like" evidence="10">
    <location>
        <begin position="1078"/>
        <end position="1166"/>
    </location>
</feature>
<feature type="domain" description="Ig-like" evidence="10">
    <location>
        <begin position="1171"/>
        <end position="1253"/>
    </location>
</feature>
<feature type="domain" description="Ig-like" evidence="10">
    <location>
        <begin position="895"/>
        <end position="981"/>
    </location>
</feature>
<dbReference type="InterPro" id="IPR051170">
    <property type="entry name" value="Neural/epithelial_adhesion"/>
</dbReference>
<feature type="domain" description="Ig-like" evidence="10">
    <location>
        <begin position="2890"/>
        <end position="2980"/>
    </location>
</feature>
<dbReference type="InterPro" id="IPR036179">
    <property type="entry name" value="Ig-like_dom_sf"/>
</dbReference>
<feature type="domain" description="Ig-like" evidence="10">
    <location>
        <begin position="2228"/>
        <end position="2316"/>
    </location>
</feature>